<evidence type="ECO:0000313" key="2">
    <source>
        <dbReference type="Proteomes" id="UP000240830"/>
    </source>
</evidence>
<protein>
    <recommendedName>
        <fullName evidence="3">Cell cycle checkpoint protein RAD1</fullName>
    </recommendedName>
</protein>
<proteinExistence type="predicted"/>
<sequence length="261" mass="28447">MRSKQSALYDISIPAESFERYRWSPEAAGAHAARVDITAFTNACRGSLKDLPSELSISFANSLLIIRSNQSQDVQVITKLQAEPAVYLKAVHPDLQSYPVGISTIASTMSQYLVSAGCGGMANADIQLDFSPEHGILLHGAGRSISKILLDRNDFTEFRIQRDTTVILNLFDLHTCVKLASNLASLMSIYVKDSQHPIVVQSTASGFLSFNCVLSSLSVDRNARDCDADPVSKNETIIGDSVLDSFDDELDDLEIPGTPEF</sequence>
<organism evidence="1 2">
    <name type="scientific">Paramicrosporidium saccamoebae</name>
    <dbReference type="NCBI Taxonomy" id="1246581"/>
    <lineage>
        <taxon>Eukaryota</taxon>
        <taxon>Fungi</taxon>
        <taxon>Fungi incertae sedis</taxon>
        <taxon>Cryptomycota</taxon>
        <taxon>Cryptomycota incertae sedis</taxon>
        <taxon>Paramicrosporidium</taxon>
    </lineage>
</organism>
<dbReference type="AlphaFoldDB" id="A0A2H9TL46"/>
<evidence type="ECO:0008006" key="3">
    <source>
        <dbReference type="Google" id="ProtNLM"/>
    </source>
</evidence>
<dbReference type="EMBL" id="MTSL01000127">
    <property type="protein sequence ID" value="PJF18360.1"/>
    <property type="molecule type" value="Genomic_DNA"/>
</dbReference>
<accession>A0A2H9TL46</accession>
<gene>
    <name evidence="1" type="ORF">PSACC_01824</name>
</gene>
<keyword evidence="2" id="KW-1185">Reference proteome</keyword>
<evidence type="ECO:0000313" key="1">
    <source>
        <dbReference type="EMBL" id="PJF18360.1"/>
    </source>
</evidence>
<comment type="caution">
    <text evidence="1">The sequence shown here is derived from an EMBL/GenBank/DDBJ whole genome shotgun (WGS) entry which is preliminary data.</text>
</comment>
<reference evidence="1 2" key="1">
    <citation type="submission" date="2016-10" db="EMBL/GenBank/DDBJ databases">
        <title>The genome of Paramicrosporidium saccamoebae is the missing link in understanding Cryptomycota and Microsporidia evolution.</title>
        <authorList>
            <person name="Quandt C.A."/>
            <person name="Beaudet D."/>
            <person name="Corsaro D."/>
            <person name="Michel R."/>
            <person name="Corradi N."/>
            <person name="James T."/>
        </authorList>
    </citation>
    <scope>NUCLEOTIDE SEQUENCE [LARGE SCALE GENOMIC DNA]</scope>
    <source>
        <strain evidence="1 2">KSL3</strain>
    </source>
</reference>
<dbReference type="Proteomes" id="UP000240830">
    <property type="component" value="Unassembled WGS sequence"/>
</dbReference>
<name>A0A2H9TL46_9FUNG</name>
<dbReference type="Gene3D" id="3.70.10.10">
    <property type="match status" value="1"/>
</dbReference>